<gene>
    <name evidence="2" type="ORF">SAMN04488094_101151</name>
</gene>
<dbReference type="EMBL" id="FOLG01000001">
    <property type="protein sequence ID" value="SFB72797.1"/>
    <property type="molecule type" value="Genomic_DNA"/>
</dbReference>
<accession>A0A1I1DD77</accession>
<evidence type="ECO:0000313" key="3">
    <source>
        <dbReference type="Proteomes" id="UP000198728"/>
    </source>
</evidence>
<feature type="transmembrane region" description="Helical" evidence="1">
    <location>
        <begin position="28"/>
        <end position="45"/>
    </location>
</feature>
<protein>
    <submittedName>
        <fullName evidence="2">Uncharacterized protein</fullName>
    </submittedName>
</protein>
<dbReference type="Proteomes" id="UP000198728">
    <property type="component" value="Unassembled WGS sequence"/>
</dbReference>
<name>A0A1I1DD77_9RHOB</name>
<dbReference type="STRING" id="441112.SAMN04488094_101151"/>
<evidence type="ECO:0000313" key="2">
    <source>
        <dbReference type="EMBL" id="SFB72797.1"/>
    </source>
</evidence>
<evidence type="ECO:0000256" key="1">
    <source>
        <dbReference type="SAM" id="Phobius"/>
    </source>
</evidence>
<reference evidence="2 3" key="1">
    <citation type="submission" date="2016-10" db="EMBL/GenBank/DDBJ databases">
        <authorList>
            <person name="de Groot N.N."/>
        </authorList>
    </citation>
    <scope>NUCLEOTIDE SEQUENCE [LARGE SCALE GENOMIC DNA]</scope>
    <source>
        <strain evidence="2 3">DSM 19548</strain>
    </source>
</reference>
<dbReference type="AlphaFoldDB" id="A0A1I1DD77"/>
<keyword evidence="3" id="KW-1185">Reference proteome</keyword>
<proteinExistence type="predicted"/>
<organism evidence="2 3">
    <name type="scientific">Tropicimonas isoalkanivorans</name>
    <dbReference type="NCBI Taxonomy" id="441112"/>
    <lineage>
        <taxon>Bacteria</taxon>
        <taxon>Pseudomonadati</taxon>
        <taxon>Pseudomonadota</taxon>
        <taxon>Alphaproteobacteria</taxon>
        <taxon>Rhodobacterales</taxon>
        <taxon>Roseobacteraceae</taxon>
        <taxon>Tropicimonas</taxon>
    </lineage>
</organism>
<dbReference type="RefSeq" id="WP_177208203.1">
    <property type="nucleotide sequence ID" value="NZ_FOLG01000001.1"/>
</dbReference>
<sequence length="53" mass="5546">MKRLLALIAFLTLAGFIGILVVKIPSPDLILVALLTVGLVAYDFLTSTGNSGD</sequence>
<keyword evidence="1" id="KW-0812">Transmembrane</keyword>
<keyword evidence="1" id="KW-0472">Membrane</keyword>
<keyword evidence="1" id="KW-1133">Transmembrane helix</keyword>